<evidence type="ECO:0000256" key="1">
    <source>
        <dbReference type="ARBA" id="ARBA00023015"/>
    </source>
</evidence>
<dbReference type="KEGG" id="cml:BN424_2960"/>
<keyword evidence="5" id="KW-1185">Reference proteome</keyword>
<evidence type="ECO:0000313" key="5">
    <source>
        <dbReference type="Proteomes" id="UP000000212"/>
    </source>
</evidence>
<dbReference type="Pfam" id="PF05043">
    <property type="entry name" value="Mga"/>
    <property type="match status" value="1"/>
</dbReference>
<proteinExistence type="predicted"/>
<dbReference type="HOGENOM" id="CLU_561054_0_0_9"/>
<evidence type="ECO:0000256" key="2">
    <source>
        <dbReference type="ARBA" id="ARBA00023163"/>
    </source>
</evidence>
<dbReference type="RefSeq" id="WP_015077392.1">
    <property type="nucleotide sequence ID" value="NC_019425.2"/>
</dbReference>
<dbReference type="eggNOG" id="COG3711">
    <property type="taxonomic scope" value="Bacteria"/>
</dbReference>
<dbReference type="Proteomes" id="UP000000212">
    <property type="component" value="Chromosome"/>
</dbReference>
<dbReference type="EMBL" id="HE999757">
    <property type="protein sequence ID" value="CCO12381.2"/>
    <property type="molecule type" value="Genomic_DNA"/>
</dbReference>
<dbReference type="STRING" id="1234679.BN424_2960"/>
<dbReference type="InterPro" id="IPR050661">
    <property type="entry name" value="BglG_antiterminators"/>
</dbReference>
<evidence type="ECO:0000259" key="3">
    <source>
        <dbReference type="Pfam" id="PF05043"/>
    </source>
</evidence>
<gene>
    <name evidence="4" type="ORF">BN424_2960</name>
</gene>
<feature type="domain" description="Mga helix-turn-helix" evidence="3">
    <location>
        <begin position="81"/>
        <end position="165"/>
    </location>
</feature>
<evidence type="ECO:0000313" key="4">
    <source>
        <dbReference type="EMBL" id="CCO12381.2"/>
    </source>
</evidence>
<dbReference type="AlphaFoldDB" id="K8EUT8"/>
<sequence>MYDLTYNLLVDRVSKRKAQIFSILATSPIPLDVKFLIHQTNFSKRTISDYITEFNKERPYNMELSQNSKNEFTLKTKDPSSISLYLNAITENNPLFSIIERIYDNTFDTIESLSDHLYLSDSSVKRYLAHLKKELNQYDLNLTLTPHINIVGDEITIRYFFFRYFRYVFDNSLLPIEAHQTNSVYQTIAKLISESGFALSIDYTRVSNLISIFEQRIKNGHDVLLSENIKKLHRDSDSFARFKRAFLPNFENNPDIGLLSENELMYAYILRLDALTYENQSTFFYADYGSQLAQFEPIVSNFLTQYHLHPGLYINLKITLQAFLMNTTFLTDLAPYYQELDKELHKQIQLSYPDMLKDWLKILDTHKITFKFVNDVAVSLTLITTSFLQMSSKKDLKVLFSFSGDPASIGYYKSTALKVVPRDAEVIFLFNKELNNELLTLLSIDICIVNFRIQAPISVCKVVKLSPIPLEVEWFSLLSTLYNNEK</sequence>
<keyword evidence="2" id="KW-0804">Transcription</keyword>
<name>K8EUT8_CARML</name>
<reference evidence="5" key="1">
    <citation type="journal article" date="2013" name="Genome Announc.">
        <title>Complete Chromosome Sequence of Carnobacterium maltaromaticum LMA 28.</title>
        <authorList>
            <person name="Cailliez-Grimal C."/>
            <person name="Chaillou S."/>
            <person name="Anba-Mondoloni J."/>
            <person name="Loux V."/>
            <person name="Afzal M.I."/>
            <person name="Rahman A."/>
            <person name="Kergourlay G."/>
            <person name="Champomier-Verges M.C."/>
            <person name="Zagorec M."/>
            <person name="Dalgaard P."/>
            <person name="Leisner J.J."/>
            <person name="Prevost H."/>
            <person name="Revol-Junelles A.M."/>
            <person name="Borges F."/>
        </authorList>
    </citation>
    <scope>NUCLEOTIDE SEQUENCE</scope>
    <source>
        <strain evidence="5">LMA28</strain>
    </source>
</reference>
<dbReference type="InterPro" id="IPR007737">
    <property type="entry name" value="Mga_HTH"/>
</dbReference>
<dbReference type="PANTHER" id="PTHR30185:SF18">
    <property type="entry name" value="TRANSCRIPTIONAL REGULATOR MTLR"/>
    <property type="match status" value="1"/>
</dbReference>
<accession>K8EUT8</accession>
<keyword evidence="1" id="KW-0805">Transcription regulation</keyword>
<dbReference type="PANTHER" id="PTHR30185">
    <property type="entry name" value="CRYPTIC BETA-GLUCOSIDE BGL OPERON ANTITERMINATOR"/>
    <property type="match status" value="1"/>
</dbReference>
<protein>
    <submittedName>
        <fullName evidence="4">Mga helix-turn-helix domain protein</fullName>
    </submittedName>
</protein>
<organism evidence="4 5">
    <name type="scientific">Carnobacterium maltaromaticum LMA28</name>
    <dbReference type="NCBI Taxonomy" id="1234679"/>
    <lineage>
        <taxon>Bacteria</taxon>
        <taxon>Bacillati</taxon>
        <taxon>Bacillota</taxon>
        <taxon>Bacilli</taxon>
        <taxon>Lactobacillales</taxon>
        <taxon>Carnobacteriaceae</taxon>
        <taxon>Carnobacterium</taxon>
    </lineage>
</organism>